<keyword evidence="6 7" id="KW-0472">Membrane</keyword>
<dbReference type="PANTHER" id="PTHR33452:SF4">
    <property type="entry name" value="BLL4328 PROTEIN"/>
    <property type="match status" value="1"/>
</dbReference>
<dbReference type="AlphaFoldDB" id="A0A2T7GAC8"/>
<evidence type="ECO:0000256" key="7">
    <source>
        <dbReference type="SAM" id="Phobius"/>
    </source>
</evidence>
<dbReference type="InterPro" id="IPR051907">
    <property type="entry name" value="DoxX-like_oxidoreductase"/>
</dbReference>
<dbReference type="OrthoDB" id="9808524at2"/>
<dbReference type="GO" id="GO:0005886">
    <property type="term" value="C:plasma membrane"/>
    <property type="evidence" value="ECO:0007669"/>
    <property type="project" value="UniProtKB-SubCell"/>
</dbReference>
<proteinExistence type="inferred from homology"/>
<evidence type="ECO:0000256" key="4">
    <source>
        <dbReference type="ARBA" id="ARBA00022692"/>
    </source>
</evidence>
<sequence>MTIRELETTWAPRMLSVLRIVAALIFFAHGTEKLLGFPVADRVPDAFTLGWFAGVLELFGGGLLVIGLFTRPVAFLLSGQMAVAYFIAHLPQSFFPSLNGGDAAILFCFVFLYLVFAGPGPWSVDAVRAKRSGADM</sequence>
<evidence type="ECO:0000256" key="5">
    <source>
        <dbReference type="ARBA" id="ARBA00022989"/>
    </source>
</evidence>
<dbReference type="InterPro" id="IPR032808">
    <property type="entry name" value="DoxX"/>
</dbReference>
<evidence type="ECO:0000313" key="9">
    <source>
        <dbReference type="Proteomes" id="UP000244446"/>
    </source>
</evidence>
<gene>
    <name evidence="8" type="ORF">DC366_04765</name>
</gene>
<dbReference type="Proteomes" id="UP000244446">
    <property type="component" value="Unassembled WGS sequence"/>
</dbReference>
<name>A0A2T7GAC8_9RHOB</name>
<feature type="transmembrane region" description="Helical" evidence="7">
    <location>
        <begin position="103"/>
        <end position="122"/>
    </location>
</feature>
<dbReference type="RefSeq" id="WP_108691347.1">
    <property type="nucleotide sequence ID" value="NZ_QCYH01000002.1"/>
</dbReference>
<comment type="caution">
    <text evidence="8">The sequence shown here is derived from an EMBL/GenBank/DDBJ whole genome shotgun (WGS) entry which is preliminary data.</text>
</comment>
<feature type="transmembrane region" description="Helical" evidence="7">
    <location>
        <begin position="46"/>
        <end position="66"/>
    </location>
</feature>
<reference evidence="8 9" key="1">
    <citation type="submission" date="2018-04" db="EMBL/GenBank/DDBJ databases">
        <title>Pelagivirga bohaiensis gen. nov., sp. nov., a bacterium isolated from the Bohai Sea.</title>
        <authorList>
            <person name="Ji X."/>
        </authorList>
    </citation>
    <scope>NUCLEOTIDE SEQUENCE [LARGE SCALE GENOMIC DNA]</scope>
    <source>
        <strain evidence="8 9">BH-SD19</strain>
    </source>
</reference>
<dbReference type="Pfam" id="PF07681">
    <property type="entry name" value="DoxX"/>
    <property type="match status" value="1"/>
</dbReference>
<feature type="transmembrane region" description="Helical" evidence="7">
    <location>
        <begin position="73"/>
        <end position="91"/>
    </location>
</feature>
<comment type="similarity">
    <text evidence="2">Belongs to the DoxX family.</text>
</comment>
<dbReference type="EMBL" id="QCYH01000002">
    <property type="protein sequence ID" value="PVA11374.1"/>
    <property type="molecule type" value="Genomic_DNA"/>
</dbReference>
<keyword evidence="3" id="KW-1003">Cell membrane</keyword>
<evidence type="ECO:0000256" key="2">
    <source>
        <dbReference type="ARBA" id="ARBA00006679"/>
    </source>
</evidence>
<organism evidence="8 9">
    <name type="scientific">Pelagivirga sediminicola</name>
    <dbReference type="NCBI Taxonomy" id="2170575"/>
    <lineage>
        <taxon>Bacteria</taxon>
        <taxon>Pseudomonadati</taxon>
        <taxon>Pseudomonadota</taxon>
        <taxon>Alphaproteobacteria</taxon>
        <taxon>Rhodobacterales</taxon>
        <taxon>Paracoccaceae</taxon>
        <taxon>Pelagivirga</taxon>
    </lineage>
</organism>
<comment type="subcellular location">
    <subcellularLocation>
        <location evidence="1">Cell membrane</location>
        <topology evidence="1">Multi-pass membrane protein</topology>
    </subcellularLocation>
</comment>
<keyword evidence="9" id="KW-1185">Reference proteome</keyword>
<evidence type="ECO:0000256" key="1">
    <source>
        <dbReference type="ARBA" id="ARBA00004651"/>
    </source>
</evidence>
<evidence type="ECO:0000256" key="6">
    <source>
        <dbReference type="ARBA" id="ARBA00023136"/>
    </source>
</evidence>
<evidence type="ECO:0000256" key="3">
    <source>
        <dbReference type="ARBA" id="ARBA00022475"/>
    </source>
</evidence>
<dbReference type="PANTHER" id="PTHR33452">
    <property type="entry name" value="OXIDOREDUCTASE CATD-RELATED"/>
    <property type="match status" value="1"/>
</dbReference>
<evidence type="ECO:0000313" key="8">
    <source>
        <dbReference type="EMBL" id="PVA11374.1"/>
    </source>
</evidence>
<keyword evidence="5 7" id="KW-1133">Transmembrane helix</keyword>
<accession>A0A2T7GAC8</accession>
<keyword evidence="4 7" id="KW-0812">Transmembrane</keyword>
<protein>
    <submittedName>
        <fullName evidence="8">DoxX family protein</fullName>
    </submittedName>
</protein>